<protein>
    <submittedName>
        <fullName evidence="2">Regulatory protein spx</fullName>
    </submittedName>
</protein>
<dbReference type="Pfam" id="PF03960">
    <property type="entry name" value="ArsC"/>
    <property type="match status" value="1"/>
</dbReference>
<evidence type="ECO:0000256" key="1">
    <source>
        <dbReference type="PROSITE-ProRule" id="PRU01282"/>
    </source>
</evidence>
<dbReference type="InterPro" id="IPR036249">
    <property type="entry name" value="Thioredoxin-like_sf"/>
</dbReference>
<name>A0ABS4IIC5_9BACI</name>
<dbReference type="RefSeq" id="WP_209463339.1">
    <property type="nucleotide sequence ID" value="NZ_CP110224.1"/>
</dbReference>
<dbReference type="SUPFAM" id="SSF52833">
    <property type="entry name" value="Thioredoxin-like"/>
    <property type="match status" value="1"/>
</dbReference>
<proteinExistence type="inferred from homology"/>
<dbReference type="NCBIfam" id="NF002459">
    <property type="entry name" value="PRK01655.1"/>
    <property type="match status" value="1"/>
</dbReference>
<organism evidence="2 3">
    <name type="scientific">Virgibacillus natechei</name>
    <dbReference type="NCBI Taxonomy" id="1216297"/>
    <lineage>
        <taxon>Bacteria</taxon>
        <taxon>Bacillati</taxon>
        <taxon>Bacillota</taxon>
        <taxon>Bacilli</taxon>
        <taxon>Bacillales</taxon>
        <taxon>Bacillaceae</taxon>
        <taxon>Virgibacillus</taxon>
    </lineage>
</organism>
<dbReference type="PANTHER" id="PTHR30041">
    <property type="entry name" value="ARSENATE REDUCTASE"/>
    <property type="match status" value="1"/>
</dbReference>
<reference evidence="2 3" key="1">
    <citation type="submission" date="2021-03" db="EMBL/GenBank/DDBJ databases">
        <title>Genomic Encyclopedia of Type Strains, Phase IV (KMG-IV): sequencing the most valuable type-strain genomes for metagenomic binning, comparative biology and taxonomic classification.</title>
        <authorList>
            <person name="Goeker M."/>
        </authorList>
    </citation>
    <scope>NUCLEOTIDE SEQUENCE [LARGE SCALE GENOMIC DNA]</scope>
    <source>
        <strain evidence="2 3">DSM 25609</strain>
    </source>
</reference>
<dbReference type="PROSITE" id="PS51353">
    <property type="entry name" value="ARSC"/>
    <property type="match status" value="1"/>
</dbReference>
<evidence type="ECO:0000313" key="3">
    <source>
        <dbReference type="Proteomes" id="UP001519345"/>
    </source>
</evidence>
<dbReference type="CDD" id="cd03032">
    <property type="entry name" value="ArsC_Spx"/>
    <property type="match status" value="1"/>
</dbReference>
<accession>A0ABS4IIC5</accession>
<dbReference type="NCBIfam" id="TIGR01617">
    <property type="entry name" value="arsC_related"/>
    <property type="match status" value="1"/>
</dbReference>
<dbReference type="Gene3D" id="3.40.30.10">
    <property type="entry name" value="Glutaredoxin"/>
    <property type="match status" value="1"/>
</dbReference>
<dbReference type="PANTHER" id="PTHR30041:SF7">
    <property type="entry name" value="GLOBAL TRANSCRIPTIONAL REGULATOR SPX"/>
    <property type="match status" value="1"/>
</dbReference>
<keyword evidence="3" id="KW-1185">Reference proteome</keyword>
<comment type="caution">
    <text evidence="2">The sequence shown here is derived from an EMBL/GenBank/DDBJ whole genome shotgun (WGS) entry which is preliminary data.</text>
</comment>
<dbReference type="Proteomes" id="UP001519345">
    <property type="component" value="Unassembled WGS sequence"/>
</dbReference>
<gene>
    <name evidence="2" type="ORF">J2Z83_002314</name>
</gene>
<dbReference type="InterPro" id="IPR006504">
    <property type="entry name" value="Tscrpt_reg_Spx/MgsR"/>
</dbReference>
<dbReference type="InterPro" id="IPR006660">
    <property type="entry name" value="Arsenate_reductase-like"/>
</dbReference>
<comment type="similarity">
    <text evidence="1">Belongs to the ArsC family.</text>
</comment>
<dbReference type="EMBL" id="JAGGKX010000011">
    <property type="protein sequence ID" value="MBP1970196.1"/>
    <property type="molecule type" value="Genomic_DNA"/>
</dbReference>
<evidence type="ECO:0000313" key="2">
    <source>
        <dbReference type="EMBL" id="MBP1970196.1"/>
    </source>
</evidence>
<sequence length="136" mass="15987">MSVMVYGAPCSSTRKAKQWLTKHGISYVERHILKNPLTVNELHDVLRMTLDGTDEIIATRSNTYKDLNLDLDTLPLQQLLQLINKHPGLLKSPIIMDEKRIQIGYHEEDIRQFLPRKTRDYQWLQWQKNHLRLAEG</sequence>